<reference evidence="1" key="2">
    <citation type="submission" date="2020-06" db="EMBL/GenBank/DDBJ databases">
        <authorList>
            <person name="Sheffer M."/>
        </authorList>
    </citation>
    <scope>NUCLEOTIDE SEQUENCE</scope>
</reference>
<protein>
    <submittedName>
        <fullName evidence="1">Uncharacterized protein</fullName>
    </submittedName>
</protein>
<evidence type="ECO:0000313" key="2">
    <source>
        <dbReference type="Proteomes" id="UP000807504"/>
    </source>
</evidence>
<name>A0A8T0DYH9_ARGBR</name>
<keyword evidence="2" id="KW-1185">Reference proteome</keyword>
<dbReference type="EMBL" id="JABXBU010002231">
    <property type="protein sequence ID" value="KAF8763552.1"/>
    <property type="molecule type" value="Genomic_DNA"/>
</dbReference>
<dbReference type="Proteomes" id="UP000807504">
    <property type="component" value="Unassembled WGS sequence"/>
</dbReference>
<comment type="caution">
    <text evidence="1">The sequence shown here is derived from an EMBL/GenBank/DDBJ whole genome shotgun (WGS) entry which is preliminary data.</text>
</comment>
<dbReference type="AlphaFoldDB" id="A0A8T0DYH9"/>
<accession>A0A8T0DYH9</accession>
<organism evidence="1 2">
    <name type="scientific">Argiope bruennichi</name>
    <name type="common">Wasp spider</name>
    <name type="synonym">Aranea bruennichi</name>
    <dbReference type="NCBI Taxonomy" id="94029"/>
    <lineage>
        <taxon>Eukaryota</taxon>
        <taxon>Metazoa</taxon>
        <taxon>Ecdysozoa</taxon>
        <taxon>Arthropoda</taxon>
        <taxon>Chelicerata</taxon>
        <taxon>Arachnida</taxon>
        <taxon>Araneae</taxon>
        <taxon>Araneomorphae</taxon>
        <taxon>Entelegynae</taxon>
        <taxon>Araneoidea</taxon>
        <taxon>Araneidae</taxon>
        <taxon>Argiope</taxon>
    </lineage>
</organism>
<reference evidence="1" key="1">
    <citation type="journal article" date="2020" name="bioRxiv">
        <title>Chromosome-level reference genome of the European wasp spider Argiope bruennichi: a resource for studies on range expansion and evolutionary adaptation.</title>
        <authorList>
            <person name="Sheffer M.M."/>
            <person name="Hoppe A."/>
            <person name="Krehenwinkel H."/>
            <person name="Uhl G."/>
            <person name="Kuss A.W."/>
            <person name="Jensen L."/>
            <person name="Jensen C."/>
            <person name="Gillespie R.G."/>
            <person name="Hoff K.J."/>
            <person name="Prost S."/>
        </authorList>
    </citation>
    <scope>NUCLEOTIDE SEQUENCE</scope>
</reference>
<sequence length="59" mass="6448">MSVHIRGVFGSDNDLVAENNHVPVMSVYILGVFGNDNDLVTVIDACPRSIVGIYSRRQS</sequence>
<evidence type="ECO:0000313" key="1">
    <source>
        <dbReference type="EMBL" id="KAF8763552.1"/>
    </source>
</evidence>
<proteinExistence type="predicted"/>
<gene>
    <name evidence="1" type="ORF">HNY73_021729</name>
</gene>